<organism evidence="2">
    <name type="scientific">hydrothermal vent metagenome</name>
    <dbReference type="NCBI Taxonomy" id="652676"/>
    <lineage>
        <taxon>unclassified sequences</taxon>
        <taxon>metagenomes</taxon>
        <taxon>ecological metagenomes</taxon>
    </lineage>
</organism>
<evidence type="ECO:0008006" key="3">
    <source>
        <dbReference type="Google" id="ProtNLM"/>
    </source>
</evidence>
<reference evidence="2" key="1">
    <citation type="submission" date="2018-06" db="EMBL/GenBank/DDBJ databases">
        <authorList>
            <person name="Zhirakovskaya E."/>
        </authorList>
    </citation>
    <scope>NUCLEOTIDE SEQUENCE</scope>
</reference>
<dbReference type="EMBL" id="UOFG01000252">
    <property type="protein sequence ID" value="VAW65531.1"/>
    <property type="molecule type" value="Genomic_DNA"/>
</dbReference>
<keyword evidence="1" id="KW-0472">Membrane</keyword>
<gene>
    <name evidence="2" type="ORF">MNBD_GAMMA11-1668</name>
</gene>
<accession>A0A3B0XCV4</accession>
<proteinExistence type="predicted"/>
<name>A0A3B0XCV4_9ZZZZ</name>
<sequence>MTDDGHKTDERKGTGLLNIIKSTVAAACGIQTNSNRVRDFENGKPSTFIIAGLVFVTIFILSMYGIVQLVMSLAAP</sequence>
<evidence type="ECO:0000256" key="1">
    <source>
        <dbReference type="SAM" id="Phobius"/>
    </source>
</evidence>
<dbReference type="AlphaFoldDB" id="A0A3B0XCV4"/>
<protein>
    <recommendedName>
        <fullName evidence="3">DUF2970 domain-containing protein</fullName>
    </recommendedName>
</protein>
<keyword evidence="1" id="KW-1133">Transmembrane helix</keyword>
<evidence type="ECO:0000313" key="2">
    <source>
        <dbReference type="EMBL" id="VAW65531.1"/>
    </source>
</evidence>
<dbReference type="InterPro" id="IPR021344">
    <property type="entry name" value="DUF2970"/>
</dbReference>
<dbReference type="Pfam" id="PF11174">
    <property type="entry name" value="DUF2970"/>
    <property type="match status" value="1"/>
</dbReference>
<feature type="transmembrane region" description="Helical" evidence="1">
    <location>
        <begin position="48"/>
        <end position="71"/>
    </location>
</feature>
<keyword evidence="1" id="KW-0812">Transmembrane</keyword>